<dbReference type="EC" id="3.2.1.22" evidence="2"/>
<dbReference type="InterPro" id="IPR017853">
    <property type="entry name" value="GH"/>
</dbReference>
<dbReference type="Gene3D" id="3.20.20.70">
    <property type="entry name" value="Aldolase class I"/>
    <property type="match status" value="1"/>
</dbReference>
<dbReference type="OrthoDB" id="2108802at2759"/>
<evidence type="ECO:0000256" key="2">
    <source>
        <dbReference type="ARBA" id="ARBA00012755"/>
    </source>
</evidence>
<feature type="non-terminal residue" evidence="5">
    <location>
        <position position="1"/>
    </location>
</feature>
<dbReference type="InterPro" id="IPR004352">
    <property type="entry name" value="GH114_TIM-barrel"/>
</dbReference>
<comment type="catalytic activity">
    <reaction evidence="1">
        <text>Hydrolysis of terminal, non-reducing alpha-D-galactose residues in alpha-D-galactosides, including galactose oligosaccharides, galactomannans and galactolipids.</text>
        <dbReference type="EC" id="3.2.1.22"/>
    </reaction>
</comment>
<proteinExistence type="predicted"/>
<feature type="region of interest" description="Disordered" evidence="3">
    <location>
        <begin position="157"/>
        <end position="178"/>
    </location>
</feature>
<dbReference type="Pfam" id="PF03537">
    <property type="entry name" value="Glyco_hydro_114"/>
    <property type="match status" value="1"/>
</dbReference>
<evidence type="ECO:0000256" key="1">
    <source>
        <dbReference type="ARBA" id="ARBA00001255"/>
    </source>
</evidence>
<gene>
    <name evidence="5" type="ORF">M427DRAFT_95861</name>
</gene>
<dbReference type="Proteomes" id="UP000070544">
    <property type="component" value="Unassembled WGS sequence"/>
</dbReference>
<dbReference type="EMBL" id="KQ965741">
    <property type="protein sequence ID" value="KXS18615.1"/>
    <property type="molecule type" value="Genomic_DNA"/>
</dbReference>
<feature type="domain" description="Glycoside-hydrolase family GH114 TIM-barrel" evidence="4">
    <location>
        <begin position="1"/>
        <end position="151"/>
    </location>
</feature>
<dbReference type="InterPro" id="IPR013785">
    <property type="entry name" value="Aldolase_TIM"/>
</dbReference>
<keyword evidence="6" id="KW-1185">Reference proteome</keyword>
<reference evidence="5 6" key="1">
    <citation type="journal article" date="2015" name="Genome Biol. Evol.">
        <title>Phylogenomic analyses indicate that early fungi evolved digesting cell walls of algal ancestors of land plants.</title>
        <authorList>
            <person name="Chang Y."/>
            <person name="Wang S."/>
            <person name="Sekimoto S."/>
            <person name="Aerts A.L."/>
            <person name="Choi C."/>
            <person name="Clum A."/>
            <person name="LaButti K.M."/>
            <person name="Lindquist E.A."/>
            <person name="Yee Ngan C."/>
            <person name="Ohm R.A."/>
            <person name="Salamov A.A."/>
            <person name="Grigoriev I.V."/>
            <person name="Spatafora J.W."/>
            <person name="Berbee M.L."/>
        </authorList>
    </citation>
    <scope>NUCLEOTIDE SEQUENCE [LARGE SCALE GENOMIC DNA]</scope>
    <source>
        <strain evidence="5 6">JEL478</strain>
    </source>
</reference>
<dbReference type="PANTHER" id="PTHR35273:SF2">
    <property type="entry name" value="ALPHA-GALACTOSIDASE"/>
    <property type="match status" value="1"/>
</dbReference>
<sequence length="178" mass="19766">YFSAGSFENWRPDSNIFPQSVIGKQLVGWPGEYWLDSESQPLRFHGPIMQSRMALGSDKGCDGFDPDNVDAFAQTGTGWTISVAHQLTFNRFLADTAHSMGKLVALKNCLDLIPELYPYFDFAVVEQCAQYNECDLASPFVSAGKAVFEYVCLHGSPSSSAQSEDLTHNPSTKHRIFK</sequence>
<organism evidence="5 6">
    <name type="scientific">Gonapodya prolifera (strain JEL478)</name>
    <name type="common">Monoblepharis prolifera</name>
    <dbReference type="NCBI Taxonomy" id="1344416"/>
    <lineage>
        <taxon>Eukaryota</taxon>
        <taxon>Fungi</taxon>
        <taxon>Fungi incertae sedis</taxon>
        <taxon>Chytridiomycota</taxon>
        <taxon>Chytridiomycota incertae sedis</taxon>
        <taxon>Monoblepharidomycetes</taxon>
        <taxon>Monoblepharidales</taxon>
        <taxon>Gonapodyaceae</taxon>
        <taxon>Gonapodya</taxon>
    </lineage>
</organism>
<feature type="compositionally biased region" description="Polar residues" evidence="3">
    <location>
        <begin position="157"/>
        <end position="170"/>
    </location>
</feature>
<keyword evidence="5" id="KW-0378">Hydrolase</keyword>
<dbReference type="STRING" id="1344416.A0A139AQ53"/>
<accession>A0A139AQ53</accession>
<dbReference type="PANTHER" id="PTHR35273">
    <property type="entry name" value="ALPHA-1,4 POLYGALACTOSAMINIDASE, PUTATIVE (AFU_ORTHOLOGUE AFUA_3G07890)-RELATED"/>
    <property type="match status" value="1"/>
</dbReference>
<evidence type="ECO:0000313" key="5">
    <source>
        <dbReference type="EMBL" id="KXS18615.1"/>
    </source>
</evidence>
<protein>
    <recommendedName>
        <fullName evidence="2">alpha-galactosidase</fullName>
        <ecNumber evidence="2">3.2.1.22</ecNumber>
    </recommendedName>
</protein>
<evidence type="ECO:0000313" key="6">
    <source>
        <dbReference type="Proteomes" id="UP000070544"/>
    </source>
</evidence>
<evidence type="ECO:0000259" key="4">
    <source>
        <dbReference type="Pfam" id="PF03537"/>
    </source>
</evidence>
<dbReference type="GO" id="GO:0004557">
    <property type="term" value="F:alpha-galactosidase activity"/>
    <property type="evidence" value="ECO:0007669"/>
    <property type="project" value="UniProtKB-EC"/>
</dbReference>
<name>A0A139AQ53_GONPJ</name>
<evidence type="ECO:0000256" key="3">
    <source>
        <dbReference type="SAM" id="MobiDB-lite"/>
    </source>
</evidence>
<dbReference type="SUPFAM" id="SSF51445">
    <property type="entry name" value="(Trans)glycosidases"/>
    <property type="match status" value="1"/>
</dbReference>
<dbReference type="AlphaFoldDB" id="A0A139AQ53"/>
<dbReference type="OMA" id="MAINESC"/>